<dbReference type="EMBL" id="JAXCGZ010013239">
    <property type="protein sequence ID" value="KAK7073205.1"/>
    <property type="molecule type" value="Genomic_DNA"/>
</dbReference>
<proteinExistence type="predicted"/>
<keyword evidence="2" id="KW-1185">Reference proteome</keyword>
<gene>
    <name evidence="1" type="ORF">SK128_000734</name>
</gene>
<protein>
    <submittedName>
        <fullName evidence="1">Uncharacterized protein</fullName>
    </submittedName>
</protein>
<accession>A0AAN8X6U7</accession>
<organism evidence="1 2">
    <name type="scientific">Halocaridina rubra</name>
    <name type="common">Hawaiian red shrimp</name>
    <dbReference type="NCBI Taxonomy" id="373956"/>
    <lineage>
        <taxon>Eukaryota</taxon>
        <taxon>Metazoa</taxon>
        <taxon>Ecdysozoa</taxon>
        <taxon>Arthropoda</taxon>
        <taxon>Crustacea</taxon>
        <taxon>Multicrustacea</taxon>
        <taxon>Malacostraca</taxon>
        <taxon>Eumalacostraca</taxon>
        <taxon>Eucarida</taxon>
        <taxon>Decapoda</taxon>
        <taxon>Pleocyemata</taxon>
        <taxon>Caridea</taxon>
        <taxon>Atyoidea</taxon>
        <taxon>Atyidae</taxon>
        <taxon>Halocaridina</taxon>
    </lineage>
</organism>
<feature type="non-terminal residue" evidence="1">
    <location>
        <position position="1"/>
    </location>
</feature>
<evidence type="ECO:0000313" key="1">
    <source>
        <dbReference type="EMBL" id="KAK7073205.1"/>
    </source>
</evidence>
<dbReference type="Proteomes" id="UP001381693">
    <property type="component" value="Unassembled WGS sequence"/>
</dbReference>
<name>A0AAN8X6U7_HALRR</name>
<dbReference type="AlphaFoldDB" id="A0AAN8X6U7"/>
<reference evidence="1 2" key="1">
    <citation type="submission" date="2023-11" db="EMBL/GenBank/DDBJ databases">
        <title>Halocaridina rubra genome assembly.</title>
        <authorList>
            <person name="Smith C."/>
        </authorList>
    </citation>
    <scope>NUCLEOTIDE SEQUENCE [LARGE SCALE GENOMIC DNA]</scope>
    <source>
        <strain evidence="1">EP-1</strain>
        <tissue evidence="1">Whole</tissue>
    </source>
</reference>
<sequence length="103" mass="11637">KKYKAVAPLKFSMAPRLRTAALDIRRLRSSRPWAMQMTRDMLPRRTPGRHLEVRLISEGLGCKLSGLALVNFERSSSKTIVYDLIGLTSFPGDKSLDKADNVY</sequence>
<comment type="caution">
    <text evidence="1">The sequence shown here is derived from an EMBL/GenBank/DDBJ whole genome shotgun (WGS) entry which is preliminary data.</text>
</comment>
<evidence type="ECO:0000313" key="2">
    <source>
        <dbReference type="Proteomes" id="UP001381693"/>
    </source>
</evidence>